<sequence>MPSNSRPDPFGNLNELLLNLGELTGILRLVTFSSTGRSFWIAPTLKGKCKTRKQLPFLFSQLLSDKPQYCDFSAPAVSSIHQVKKLAREDTGGTVTLNKTEPLSSAQQHFKQKHSSRPPLLANELSQLPGRASLEQDPTQHNIALVSTAHVVLLPNLRSFLVGERGILYLQILYIIKIMEAESVMKECQYGGFDSYGYQGPQKTSHLQLQPMYIKAAHIPPRSVAAADVLKSSFPAFCAGDASAHLQTMGQEHNKMMEEIIHLSEGQSNMETTQLGLEDLSKKLF</sequence>
<keyword evidence="10" id="KW-1185">Reference proteome</keyword>
<dbReference type="Proteomes" id="UP000296049">
    <property type="component" value="Unassembled WGS sequence"/>
</dbReference>
<evidence type="ECO:0000256" key="4">
    <source>
        <dbReference type="ARBA" id="ARBA00022692"/>
    </source>
</evidence>
<evidence type="ECO:0000256" key="8">
    <source>
        <dbReference type="SAM" id="MobiDB-lite"/>
    </source>
</evidence>
<evidence type="ECO:0000313" key="10">
    <source>
        <dbReference type="Proteomes" id="UP000296049"/>
    </source>
</evidence>
<keyword evidence="3 7" id="KW-1003">Cell membrane</keyword>
<keyword evidence="6" id="KW-0472">Membrane</keyword>
<proteinExistence type="inferred from homology"/>
<dbReference type="GO" id="GO:0002028">
    <property type="term" value="P:regulation of sodium ion transport"/>
    <property type="evidence" value="ECO:0007669"/>
    <property type="project" value="UniProtKB-UniRule"/>
</dbReference>
<evidence type="ECO:0000256" key="5">
    <source>
        <dbReference type="ARBA" id="ARBA00022989"/>
    </source>
</evidence>
<keyword evidence="4" id="KW-0812">Transmembrane</keyword>
<comment type="similarity">
    <text evidence="2 7">Belongs to the NKAIN family.</text>
</comment>
<keyword evidence="5" id="KW-1133">Transmembrane helix</keyword>
<evidence type="ECO:0000256" key="1">
    <source>
        <dbReference type="ARBA" id="ARBA00004651"/>
    </source>
</evidence>
<evidence type="ECO:0000256" key="2">
    <source>
        <dbReference type="ARBA" id="ARBA00006364"/>
    </source>
</evidence>
<dbReference type="EMBL" id="KB742432">
    <property type="protein sequence ID" value="EOB08680.1"/>
    <property type="molecule type" value="Genomic_DNA"/>
</dbReference>
<gene>
    <name evidence="9" type="ORF">Anapl_01871</name>
</gene>
<feature type="compositionally biased region" description="Polar residues" evidence="8">
    <location>
        <begin position="94"/>
        <end position="109"/>
    </location>
</feature>
<dbReference type="GO" id="GO:0005886">
    <property type="term" value="C:plasma membrane"/>
    <property type="evidence" value="ECO:0007669"/>
    <property type="project" value="UniProtKB-SubCell"/>
</dbReference>
<feature type="region of interest" description="Disordered" evidence="8">
    <location>
        <begin position="94"/>
        <end position="117"/>
    </location>
</feature>
<name>R0M3J4_ANAPL</name>
<evidence type="ECO:0000313" key="9">
    <source>
        <dbReference type="EMBL" id="EOB08680.1"/>
    </source>
</evidence>
<comment type="subcellular location">
    <subcellularLocation>
        <location evidence="1 7">Cell membrane</location>
        <topology evidence="1 7">Multi-pass membrane protein</topology>
    </subcellularLocation>
</comment>
<accession>R0M3J4</accession>
<dbReference type="InterPro" id="IPR008516">
    <property type="entry name" value="Na/K-Atpase_Interacting"/>
</dbReference>
<protein>
    <recommendedName>
        <fullName evidence="7">Sodium/potassium-transporting ATPase subunit beta-1-interacting protein</fullName>
        <shortName evidence="7">Na(+)/K(+)-transporting ATPase subunit beta-1-interacting protein</shortName>
    </recommendedName>
</protein>
<reference evidence="10" key="1">
    <citation type="journal article" date="2013" name="Nat. Genet.">
        <title>The duck genome and transcriptome provide insight into an avian influenza virus reservoir species.</title>
        <authorList>
            <person name="Huang Y."/>
            <person name="Li Y."/>
            <person name="Burt D.W."/>
            <person name="Chen H."/>
            <person name="Zhang Y."/>
            <person name="Qian W."/>
            <person name="Kim H."/>
            <person name="Gan S."/>
            <person name="Zhao Y."/>
            <person name="Li J."/>
            <person name="Yi K."/>
            <person name="Feng H."/>
            <person name="Zhu P."/>
            <person name="Li B."/>
            <person name="Liu Q."/>
            <person name="Fairley S."/>
            <person name="Magor K.E."/>
            <person name="Du Z."/>
            <person name="Hu X."/>
            <person name="Goodman L."/>
            <person name="Tafer H."/>
            <person name="Vignal A."/>
            <person name="Lee T."/>
            <person name="Kim K.W."/>
            <person name="Sheng Z."/>
            <person name="An Y."/>
            <person name="Searle S."/>
            <person name="Herrero J."/>
            <person name="Groenen M.A."/>
            <person name="Crooijmans R.P."/>
            <person name="Faraut T."/>
            <person name="Cai Q."/>
            <person name="Webster R.G."/>
            <person name="Aldridge J.R."/>
            <person name="Warren W.C."/>
            <person name="Bartschat S."/>
            <person name="Kehr S."/>
            <person name="Marz M."/>
            <person name="Stadler P.F."/>
            <person name="Smith J."/>
            <person name="Kraus R.H."/>
            <person name="Zhao Y."/>
            <person name="Ren L."/>
            <person name="Fei J."/>
            <person name="Morisson M."/>
            <person name="Kaiser P."/>
            <person name="Griffin D.K."/>
            <person name="Rao M."/>
            <person name="Pitel F."/>
            <person name="Wang J."/>
            <person name="Li N."/>
        </authorList>
    </citation>
    <scope>NUCLEOTIDE SEQUENCE [LARGE SCALE GENOMIC DNA]</scope>
</reference>
<organism evidence="9 10">
    <name type="scientific">Anas platyrhynchos</name>
    <name type="common">Mallard</name>
    <name type="synonym">Anas boschas</name>
    <dbReference type="NCBI Taxonomy" id="8839"/>
    <lineage>
        <taxon>Eukaryota</taxon>
        <taxon>Metazoa</taxon>
        <taxon>Chordata</taxon>
        <taxon>Craniata</taxon>
        <taxon>Vertebrata</taxon>
        <taxon>Euteleostomi</taxon>
        <taxon>Archelosauria</taxon>
        <taxon>Archosauria</taxon>
        <taxon>Dinosauria</taxon>
        <taxon>Saurischia</taxon>
        <taxon>Theropoda</taxon>
        <taxon>Coelurosauria</taxon>
        <taxon>Aves</taxon>
        <taxon>Neognathae</taxon>
        <taxon>Galloanserae</taxon>
        <taxon>Anseriformes</taxon>
        <taxon>Anatidae</taxon>
        <taxon>Anatinae</taxon>
        <taxon>Anas</taxon>
    </lineage>
</organism>
<evidence type="ECO:0000256" key="3">
    <source>
        <dbReference type="ARBA" id="ARBA00022475"/>
    </source>
</evidence>
<evidence type="ECO:0000256" key="7">
    <source>
        <dbReference type="RuleBase" id="RU368041"/>
    </source>
</evidence>
<evidence type="ECO:0000256" key="6">
    <source>
        <dbReference type="ARBA" id="ARBA00023136"/>
    </source>
</evidence>
<dbReference type="Pfam" id="PF05640">
    <property type="entry name" value="NKAIN"/>
    <property type="match status" value="1"/>
</dbReference>
<dbReference type="AlphaFoldDB" id="R0M3J4"/>